<dbReference type="NCBIfam" id="TIGR00657">
    <property type="entry name" value="asp_kinases"/>
    <property type="match status" value="1"/>
</dbReference>
<dbReference type="InterPro" id="IPR001048">
    <property type="entry name" value="Asp/Glu/Uridylate_kinase"/>
</dbReference>
<dbReference type="PANTHER" id="PTHR43070">
    <property type="match status" value="1"/>
</dbReference>
<name>F4PVZ3_CACFS</name>
<evidence type="ECO:0000256" key="18">
    <source>
        <dbReference type="ARBA" id="ARBA00023027"/>
    </source>
</evidence>
<dbReference type="OMA" id="VTCNKIA"/>
<comment type="catalytic activity">
    <reaction evidence="24">
        <text>L-aspartate + ATP = 4-phospho-L-aspartate + ADP</text>
        <dbReference type="Rhea" id="RHEA:23776"/>
        <dbReference type="ChEBI" id="CHEBI:29991"/>
        <dbReference type="ChEBI" id="CHEBI:30616"/>
        <dbReference type="ChEBI" id="CHEBI:57535"/>
        <dbReference type="ChEBI" id="CHEBI:456216"/>
        <dbReference type="EC" id="2.7.2.4"/>
    </reaction>
    <physiologicalReaction direction="left-to-right" evidence="24">
        <dbReference type="Rhea" id="RHEA:23777"/>
    </physiologicalReaction>
</comment>
<dbReference type="PROSITE" id="PS01042">
    <property type="entry name" value="HOMOSER_DHGENASE"/>
    <property type="match status" value="1"/>
</dbReference>
<dbReference type="GO" id="GO:0004072">
    <property type="term" value="F:aspartate kinase activity"/>
    <property type="evidence" value="ECO:0007669"/>
    <property type="project" value="UniProtKB-EC"/>
</dbReference>
<dbReference type="OrthoDB" id="67851at2759"/>
<dbReference type="GO" id="GO:0009090">
    <property type="term" value="P:homoserine biosynthetic process"/>
    <property type="evidence" value="ECO:0007669"/>
    <property type="project" value="TreeGrafter"/>
</dbReference>
<evidence type="ECO:0000256" key="1">
    <source>
        <dbReference type="ARBA" id="ARBA00001920"/>
    </source>
</evidence>
<dbReference type="GO" id="GO:0005524">
    <property type="term" value="F:ATP binding"/>
    <property type="evidence" value="ECO:0007669"/>
    <property type="project" value="UniProtKB-KW"/>
</dbReference>
<dbReference type="InterPro" id="IPR045865">
    <property type="entry name" value="ACT-like_dom_sf"/>
</dbReference>
<comment type="pathway">
    <text evidence="4">Amino-acid biosynthesis; L-methionine biosynthesis via de novo pathway; L-homoserine from L-aspartate: step 3/3.</text>
</comment>
<keyword evidence="14" id="KW-0418">Kinase</keyword>
<keyword evidence="15" id="KW-0067">ATP-binding</keyword>
<evidence type="ECO:0000256" key="22">
    <source>
        <dbReference type="ARBA" id="ARBA00023268"/>
    </source>
</evidence>
<dbReference type="EMBL" id="GL883013">
    <property type="protein sequence ID" value="EGG20157.1"/>
    <property type="molecule type" value="Genomic_DNA"/>
</dbReference>
<evidence type="ECO:0000256" key="14">
    <source>
        <dbReference type="ARBA" id="ARBA00022777"/>
    </source>
</evidence>
<keyword evidence="16" id="KW-0521">NADP</keyword>
<dbReference type="InterPro" id="IPR002912">
    <property type="entry name" value="ACT_dom"/>
</dbReference>
<comment type="subunit">
    <text evidence="8">Homotetramer.</text>
</comment>
<evidence type="ECO:0000256" key="21">
    <source>
        <dbReference type="ARBA" id="ARBA00023167"/>
    </source>
</evidence>
<evidence type="ECO:0000256" key="23">
    <source>
        <dbReference type="ARBA" id="ARBA00044938"/>
    </source>
</evidence>
<evidence type="ECO:0000256" key="8">
    <source>
        <dbReference type="ARBA" id="ARBA00011881"/>
    </source>
</evidence>
<evidence type="ECO:0000256" key="3">
    <source>
        <dbReference type="ARBA" id="ARBA00005056"/>
    </source>
</evidence>
<dbReference type="KEGG" id="dfa:DFA_07277"/>
<keyword evidence="19" id="KW-0915">Sodium</keyword>
<dbReference type="GO" id="GO:0004412">
    <property type="term" value="F:homoserine dehydrogenase activity"/>
    <property type="evidence" value="ECO:0007669"/>
    <property type="project" value="UniProtKB-EC"/>
</dbReference>
<dbReference type="Gene3D" id="3.40.1160.10">
    <property type="entry name" value="Acetylglutamate kinase-like"/>
    <property type="match status" value="1"/>
</dbReference>
<comment type="similarity">
    <text evidence="6">In the C-terminal section; belongs to the homoserine dehydrogenase family.</text>
</comment>
<keyword evidence="11" id="KW-0791">Threonine biosynthesis</keyword>
<gene>
    <name evidence="27" type="ORF">DFA_07277</name>
</gene>
<evidence type="ECO:0000256" key="20">
    <source>
        <dbReference type="ARBA" id="ARBA00023154"/>
    </source>
</evidence>
<evidence type="ECO:0000256" key="9">
    <source>
        <dbReference type="ARBA" id="ARBA00022605"/>
    </source>
</evidence>
<keyword evidence="12" id="KW-0479">Metal-binding</keyword>
<dbReference type="CDD" id="cd04243">
    <property type="entry name" value="AAK_AK-HSDH-like"/>
    <property type="match status" value="1"/>
</dbReference>
<dbReference type="AlphaFoldDB" id="F4PVZ3"/>
<dbReference type="InterPro" id="IPR019811">
    <property type="entry name" value="HDH_CS"/>
</dbReference>
<dbReference type="Gene3D" id="3.30.70.260">
    <property type="match status" value="1"/>
</dbReference>
<keyword evidence="18" id="KW-0520">NAD</keyword>
<evidence type="ECO:0000256" key="12">
    <source>
        <dbReference type="ARBA" id="ARBA00022723"/>
    </source>
</evidence>
<dbReference type="SUPFAM" id="SSF53633">
    <property type="entry name" value="Carbamate kinase-like"/>
    <property type="match status" value="1"/>
</dbReference>
<organism evidence="27 28">
    <name type="scientific">Cavenderia fasciculata</name>
    <name type="common">Slime mold</name>
    <name type="synonym">Dictyostelium fasciculatum</name>
    <dbReference type="NCBI Taxonomy" id="261658"/>
    <lineage>
        <taxon>Eukaryota</taxon>
        <taxon>Amoebozoa</taxon>
        <taxon>Evosea</taxon>
        <taxon>Eumycetozoa</taxon>
        <taxon>Dictyostelia</taxon>
        <taxon>Acytosteliales</taxon>
        <taxon>Cavenderiaceae</taxon>
        <taxon>Cavenderia</taxon>
    </lineage>
</organism>
<dbReference type="GO" id="GO:0046872">
    <property type="term" value="F:metal ion binding"/>
    <property type="evidence" value="ECO:0007669"/>
    <property type="project" value="UniProtKB-KW"/>
</dbReference>
<keyword evidence="28" id="KW-1185">Reference proteome</keyword>
<dbReference type="GO" id="GO:0009086">
    <property type="term" value="P:methionine biosynthetic process"/>
    <property type="evidence" value="ECO:0007669"/>
    <property type="project" value="UniProtKB-KW"/>
</dbReference>
<dbReference type="FunFam" id="3.30.360.10:FF:000006">
    <property type="entry name" value="Bifunctional aspartokinase/homoserine dehydrogenase"/>
    <property type="match status" value="1"/>
</dbReference>
<dbReference type="Pfam" id="PF00742">
    <property type="entry name" value="Homoserine_dh"/>
    <property type="match status" value="1"/>
</dbReference>
<evidence type="ECO:0000256" key="15">
    <source>
        <dbReference type="ARBA" id="ARBA00022840"/>
    </source>
</evidence>
<comment type="pathway">
    <text evidence="5">Amino-acid biosynthesis; L-threonine biosynthesis; L-threonine from L-aspartate: step 1/5.</text>
</comment>
<feature type="domain" description="ACT" evidence="26">
    <location>
        <begin position="458"/>
        <end position="532"/>
    </location>
</feature>
<dbReference type="SUPFAM" id="SSF51735">
    <property type="entry name" value="NAD(P)-binding Rossmann-fold domains"/>
    <property type="match status" value="1"/>
</dbReference>
<keyword evidence="13" id="KW-0547">Nucleotide-binding</keyword>
<dbReference type="InterPro" id="IPR049638">
    <property type="entry name" value="AK-HD"/>
</dbReference>
<dbReference type="UniPathway" id="UPA00051">
    <property type="reaction ID" value="UER00465"/>
</dbReference>
<comment type="catalytic activity">
    <reaction evidence="25">
        <text>L-homoserine + NADP(+) = L-aspartate 4-semialdehyde + NADPH + H(+)</text>
        <dbReference type="Rhea" id="RHEA:15761"/>
        <dbReference type="ChEBI" id="CHEBI:15378"/>
        <dbReference type="ChEBI" id="CHEBI:57476"/>
        <dbReference type="ChEBI" id="CHEBI:57783"/>
        <dbReference type="ChEBI" id="CHEBI:58349"/>
        <dbReference type="ChEBI" id="CHEBI:537519"/>
        <dbReference type="EC" id="1.1.1.3"/>
    </reaction>
    <physiologicalReaction direction="right-to-left" evidence="25">
        <dbReference type="Rhea" id="RHEA:15763"/>
    </physiologicalReaction>
</comment>
<evidence type="ECO:0000256" key="24">
    <source>
        <dbReference type="ARBA" id="ARBA00048561"/>
    </source>
</evidence>
<evidence type="ECO:0000256" key="16">
    <source>
        <dbReference type="ARBA" id="ARBA00022857"/>
    </source>
</evidence>
<dbReference type="Pfam" id="PF03447">
    <property type="entry name" value="NAD_binding_3"/>
    <property type="match status" value="1"/>
</dbReference>
<keyword evidence="17" id="KW-0560">Oxidoreductase</keyword>
<evidence type="ECO:0000256" key="7">
    <source>
        <dbReference type="ARBA" id="ARBA00010046"/>
    </source>
</evidence>
<evidence type="ECO:0000256" key="6">
    <source>
        <dbReference type="ARBA" id="ARBA00007952"/>
    </source>
</evidence>
<dbReference type="Gene3D" id="3.30.360.10">
    <property type="entry name" value="Dihydrodipicolinate Reductase, domain 2"/>
    <property type="match status" value="1"/>
</dbReference>
<evidence type="ECO:0000256" key="10">
    <source>
        <dbReference type="ARBA" id="ARBA00022679"/>
    </source>
</evidence>
<dbReference type="InterPro" id="IPR054352">
    <property type="entry name" value="ACT_Aspartokinase"/>
</dbReference>
<dbReference type="STRING" id="1054147.F4PVZ3"/>
<dbReference type="GO" id="GO:0009088">
    <property type="term" value="P:threonine biosynthetic process"/>
    <property type="evidence" value="ECO:0007669"/>
    <property type="project" value="UniProtKB-UniPathway"/>
</dbReference>
<dbReference type="NCBIfam" id="NF006959">
    <property type="entry name" value="PRK09436.1"/>
    <property type="match status" value="1"/>
</dbReference>
<dbReference type="InterPro" id="IPR001341">
    <property type="entry name" value="Asp_kinase"/>
</dbReference>
<evidence type="ECO:0000256" key="17">
    <source>
        <dbReference type="ARBA" id="ARBA00023002"/>
    </source>
</evidence>
<comment type="similarity">
    <text evidence="7">In the N-terminal section; belongs to the aspartokinase family.</text>
</comment>
<keyword evidence="20" id="KW-0457">Lysine biosynthesis</keyword>
<dbReference type="UniPathway" id="UPA00050">
    <property type="reaction ID" value="UER00063"/>
</dbReference>
<dbReference type="PANTHER" id="PTHR43070:SF5">
    <property type="entry name" value="HOMOSERINE DEHYDROGENASE"/>
    <property type="match status" value="1"/>
</dbReference>
<keyword evidence="9" id="KW-0028">Amino-acid biosynthesis</keyword>
<dbReference type="FunFam" id="3.30.2130.10:FF:000001">
    <property type="entry name" value="Bifunctional aspartokinase/homoserine dehydrogenase"/>
    <property type="match status" value="1"/>
</dbReference>
<dbReference type="CDD" id="cd04922">
    <property type="entry name" value="ACT_AKi-HSDH-ThrA_2"/>
    <property type="match status" value="1"/>
</dbReference>
<dbReference type="Proteomes" id="UP000007797">
    <property type="component" value="Unassembled WGS sequence"/>
</dbReference>
<dbReference type="InterPro" id="IPR005106">
    <property type="entry name" value="Asp/hSer_DH_NAD-bd"/>
</dbReference>
<comment type="pathway">
    <text evidence="3">Amino-acid biosynthesis; L-threonine biosynthesis; L-threonine from L-aspartate: step 3/5.</text>
</comment>
<keyword evidence="22" id="KW-0511">Multifunctional enzyme</keyword>
<accession>F4PVZ3</accession>
<comment type="function">
    <text evidence="23">Bifunctional aspartate kinase and homoserine dehydrogenase that catalyzes the first and the third steps toward the synthesis of lysine, methionine and threonine from aspartate.</text>
</comment>
<reference evidence="28" key="1">
    <citation type="journal article" date="2011" name="Genome Res.">
        <title>Phylogeny-wide analysis of social amoeba genomes highlights ancient origins for complex intercellular communication.</title>
        <authorList>
            <person name="Heidel A.J."/>
            <person name="Lawal H.M."/>
            <person name="Felder M."/>
            <person name="Schilde C."/>
            <person name="Helps N.R."/>
            <person name="Tunggal B."/>
            <person name="Rivero F."/>
            <person name="John U."/>
            <person name="Schleicher M."/>
            <person name="Eichinger L."/>
            <person name="Platzer M."/>
            <person name="Noegel A.A."/>
            <person name="Schaap P."/>
            <person name="Gloeckner G."/>
        </authorList>
    </citation>
    <scope>NUCLEOTIDE SEQUENCE [LARGE SCALE GENOMIC DNA]</scope>
    <source>
        <strain evidence="28">SH3</strain>
    </source>
</reference>
<dbReference type="UniPathway" id="UPA00034">
    <property type="reaction ID" value="UER00015"/>
</dbReference>
<dbReference type="Pfam" id="PF00696">
    <property type="entry name" value="AA_kinase"/>
    <property type="match status" value="1"/>
</dbReference>
<evidence type="ECO:0000256" key="2">
    <source>
        <dbReference type="ARBA" id="ARBA00004986"/>
    </source>
</evidence>
<keyword evidence="10" id="KW-0808">Transferase</keyword>
<evidence type="ECO:0000313" key="27">
    <source>
        <dbReference type="EMBL" id="EGG20157.1"/>
    </source>
</evidence>
<dbReference type="PROSITE" id="PS51671">
    <property type="entry name" value="ACT"/>
    <property type="match status" value="1"/>
</dbReference>
<dbReference type="InterPro" id="IPR036393">
    <property type="entry name" value="AceGlu_kinase-like_sf"/>
</dbReference>
<evidence type="ECO:0000256" key="19">
    <source>
        <dbReference type="ARBA" id="ARBA00023053"/>
    </source>
</evidence>
<dbReference type="InterPro" id="IPR036291">
    <property type="entry name" value="NAD(P)-bd_dom_sf"/>
</dbReference>
<keyword evidence="21" id="KW-0486">Methionine biosynthesis</keyword>
<dbReference type="GO" id="GO:0009089">
    <property type="term" value="P:lysine biosynthetic process via diaminopimelate"/>
    <property type="evidence" value="ECO:0007669"/>
    <property type="project" value="UniProtKB-UniPathway"/>
</dbReference>
<proteinExistence type="inferred from homology"/>
<evidence type="ECO:0000256" key="25">
    <source>
        <dbReference type="ARBA" id="ARBA00048841"/>
    </source>
</evidence>
<evidence type="ECO:0000256" key="5">
    <source>
        <dbReference type="ARBA" id="ARBA00005139"/>
    </source>
</evidence>
<dbReference type="Pfam" id="PF22468">
    <property type="entry name" value="ACT_9"/>
    <property type="match status" value="2"/>
</dbReference>
<evidence type="ECO:0000259" key="26">
    <source>
        <dbReference type="PROSITE" id="PS51671"/>
    </source>
</evidence>
<sequence length="896" mass="98429">MITSVSNGKAGGEELEYLDHYWHVHKIGGSILGNAQNYSNVLQVVTSSMKDHLEYRKETDSNRVGALSCQAIIVSAMEGVTNQLLKMTQLAITSKDTEYAQVKDQILAKILECAARLIPSAIGEFERILREHLTRIMEVLRAISITQSMSEEMEDLIVGHGELWSAILLHLYLSKQGVSCAWLDTRKVLYVGKGECGPVVDWKRSSAEMDKWMKSNFNQTQSPCASSSAQTVPSDLYVLIVTGFIAQNAKGMPTTLGRNGSDYSASIFGALLKSSLITIWKDVDGLFSADPKIVPKATILKEVSYQEVSELSYFGANILHPHTMPPAIINNIPIKIRNFFNLLNKGSLIHSKSNDISESIYNVKGFSAIKRVSLINIEGAGLGISNLAQRVFLSLRDVKVSVLLISQGSSQSSICIGVTEKDGDVSLEAIKKEFYNETTYTGHVQTIELVKDCSIIAAVGDQMVSSIGVASKLFSALTKAGVNIKAIAQGSSERNISAVVCEKDTPAALKAVHSAFYRPFDPDVISIAVIGCGLIGSELLEQLSNPQPNANHTYKVRVISNSKQSIYNESGIELKNNNWKKQLIDSKEKLSIEKIMDLVSIGFPKHSVIIDCSASSDIPKYYPLFLSKGIHVITPNKTGFSGPFDLYKEIHLAASKHFSHCFYETTVGGGLPIIHMIKQMVSIGDKITKIEGIFSGTLSYIFNTFSNLESNQKWSDIVKLAKEKGFTEPDPRDDLNGKDFARKIVILAREIGATIELSDIKIIGLIPEIDKEASLAPLDEFMTKYITNYDESFEKMKQECREKDMVLRYSGVVQVEYSDVEGVVAYPKVTASVSLQRYNKSHAFANLTECDNIVSISSQRYNKTPLVIQGPGAGAVVTAAGVYGDLHRLSANLQHI</sequence>
<evidence type="ECO:0000256" key="4">
    <source>
        <dbReference type="ARBA" id="ARBA00005062"/>
    </source>
</evidence>
<dbReference type="InterPro" id="IPR001342">
    <property type="entry name" value="HDH_cat"/>
</dbReference>
<dbReference type="RefSeq" id="XP_004367140.1">
    <property type="nucleotide sequence ID" value="XM_004367083.1"/>
</dbReference>
<comment type="cofactor">
    <cofactor evidence="1">
        <name>a metal cation</name>
        <dbReference type="ChEBI" id="CHEBI:25213"/>
    </cofactor>
</comment>
<dbReference type="SUPFAM" id="SSF55347">
    <property type="entry name" value="Glyceraldehyde-3-phosphate dehydrogenase-like, C-terminal domain"/>
    <property type="match status" value="1"/>
</dbReference>
<comment type="pathway">
    <text evidence="2">Amino-acid biosynthesis; L-methionine biosynthesis via de novo pathway; L-homoserine from L-aspartate: step 1/3.</text>
</comment>
<dbReference type="PIRSF" id="PIRSF000727">
    <property type="entry name" value="ThrA"/>
    <property type="match status" value="1"/>
</dbReference>
<protein>
    <recommendedName>
        <fullName evidence="26">ACT domain-containing protein</fullName>
    </recommendedName>
</protein>
<dbReference type="GeneID" id="14871848"/>
<dbReference type="SUPFAM" id="SSF55021">
    <property type="entry name" value="ACT-like"/>
    <property type="match status" value="2"/>
</dbReference>
<evidence type="ECO:0000256" key="13">
    <source>
        <dbReference type="ARBA" id="ARBA00022741"/>
    </source>
</evidence>
<evidence type="ECO:0000256" key="11">
    <source>
        <dbReference type="ARBA" id="ARBA00022697"/>
    </source>
</evidence>
<dbReference type="InterPro" id="IPR011147">
    <property type="entry name" value="Bifunc_Aspkin/hSer_DH"/>
</dbReference>
<dbReference type="Gene3D" id="3.30.2130.10">
    <property type="entry name" value="VC0802-like"/>
    <property type="match status" value="1"/>
</dbReference>
<evidence type="ECO:0000313" key="28">
    <source>
        <dbReference type="Proteomes" id="UP000007797"/>
    </source>
</evidence>
<dbReference type="GO" id="GO:0050661">
    <property type="term" value="F:NADP binding"/>
    <property type="evidence" value="ECO:0007669"/>
    <property type="project" value="InterPro"/>
</dbReference>
<dbReference type="Gene3D" id="3.40.50.720">
    <property type="entry name" value="NAD(P)-binding Rossmann-like Domain"/>
    <property type="match status" value="1"/>
</dbReference>